<sequence>METGHCEPHLNPVELRALEDLTLVGSVRGSEWDAARVKEATLCILQAYCNTLAVNPTIPYPTQLNSTQLNSVQPNPTQPNSTQFSPTQPNPTKPNQT</sequence>
<dbReference type="EMBL" id="VSRR010046497">
    <property type="protein sequence ID" value="MPC77688.1"/>
    <property type="molecule type" value="Genomic_DNA"/>
</dbReference>
<name>A0A5B7I9Y7_PORTR</name>
<comment type="caution">
    <text evidence="2">The sequence shown here is derived from an EMBL/GenBank/DDBJ whole genome shotgun (WGS) entry which is preliminary data.</text>
</comment>
<feature type="compositionally biased region" description="Pro residues" evidence="1">
    <location>
        <begin position="88"/>
        <end position="97"/>
    </location>
</feature>
<feature type="region of interest" description="Disordered" evidence="1">
    <location>
        <begin position="60"/>
        <end position="97"/>
    </location>
</feature>
<dbReference type="AlphaFoldDB" id="A0A5B7I9Y7"/>
<evidence type="ECO:0000313" key="2">
    <source>
        <dbReference type="EMBL" id="MPC77688.1"/>
    </source>
</evidence>
<accession>A0A5B7I9Y7</accession>
<dbReference type="OrthoDB" id="271862at2759"/>
<evidence type="ECO:0000256" key="1">
    <source>
        <dbReference type="SAM" id="MobiDB-lite"/>
    </source>
</evidence>
<organism evidence="2 3">
    <name type="scientific">Portunus trituberculatus</name>
    <name type="common">Swimming crab</name>
    <name type="synonym">Neptunus trituberculatus</name>
    <dbReference type="NCBI Taxonomy" id="210409"/>
    <lineage>
        <taxon>Eukaryota</taxon>
        <taxon>Metazoa</taxon>
        <taxon>Ecdysozoa</taxon>
        <taxon>Arthropoda</taxon>
        <taxon>Crustacea</taxon>
        <taxon>Multicrustacea</taxon>
        <taxon>Malacostraca</taxon>
        <taxon>Eumalacostraca</taxon>
        <taxon>Eucarida</taxon>
        <taxon>Decapoda</taxon>
        <taxon>Pleocyemata</taxon>
        <taxon>Brachyura</taxon>
        <taxon>Eubrachyura</taxon>
        <taxon>Portunoidea</taxon>
        <taxon>Portunidae</taxon>
        <taxon>Portuninae</taxon>
        <taxon>Portunus</taxon>
    </lineage>
</organism>
<gene>
    <name evidence="2" type="ORF">E2C01_072150</name>
</gene>
<protein>
    <submittedName>
        <fullName evidence="2">Uncharacterized protein</fullName>
    </submittedName>
</protein>
<dbReference type="Proteomes" id="UP000324222">
    <property type="component" value="Unassembled WGS sequence"/>
</dbReference>
<evidence type="ECO:0000313" key="3">
    <source>
        <dbReference type="Proteomes" id="UP000324222"/>
    </source>
</evidence>
<reference evidence="2 3" key="1">
    <citation type="submission" date="2019-05" db="EMBL/GenBank/DDBJ databases">
        <title>Another draft genome of Portunus trituberculatus and its Hox gene families provides insights of decapod evolution.</title>
        <authorList>
            <person name="Jeong J.-H."/>
            <person name="Song I."/>
            <person name="Kim S."/>
            <person name="Choi T."/>
            <person name="Kim D."/>
            <person name="Ryu S."/>
            <person name="Kim W."/>
        </authorList>
    </citation>
    <scope>NUCLEOTIDE SEQUENCE [LARGE SCALE GENOMIC DNA]</scope>
    <source>
        <tissue evidence="2">Muscle</tissue>
    </source>
</reference>
<proteinExistence type="predicted"/>
<keyword evidence="3" id="KW-1185">Reference proteome</keyword>
<feature type="compositionally biased region" description="Polar residues" evidence="1">
    <location>
        <begin position="60"/>
        <end position="85"/>
    </location>
</feature>